<evidence type="ECO:0000256" key="7">
    <source>
        <dbReference type="ARBA" id="ARBA00022840"/>
    </source>
</evidence>
<dbReference type="SUPFAM" id="SSF55060">
    <property type="entry name" value="GHMP Kinase, C-terminal domain"/>
    <property type="match status" value="1"/>
</dbReference>
<protein>
    <recommendedName>
        <fullName evidence="3 9">4-diphosphocytidyl-2-C-methyl-D-erythritol kinase</fullName>
        <shortName evidence="9">CMK</shortName>
        <ecNumber evidence="2 9">2.7.1.148</ecNumber>
    </recommendedName>
    <alternativeName>
        <fullName evidence="8 9">4-(cytidine-5'-diphospho)-2-C-methyl-D-erythritol kinase</fullName>
    </alternativeName>
</protein>
<evidence type="ECO:0000256" key="5">
    <source>
        <dbReference type="ARBA" id="ARBA00022741"/>
    </source>
</evidence>
<dbReference type="Proteomes" id="UP000293562">
    <property type="component" value="Unassembled WGS sequence"/>
</dbReference>
<dbReference type="UniPathway" id="UPA00056">
    <property type="reaction ID" value="UER00094"/>
</dbReference>
<dbReference type="Pfam" id="PF00288">
    <property type="entry name" value="GHMP_kinases_N"/>
    <property type="match status" value="1"/>
</dbReference>
<name>A0A4Q7V9H1_9BACT</name>
<dbReference type="InterPro" id="IPR020568">
    <property type="entry name" value="Ribosomal_Su5_D2-typ_SF"/>
</dbReference>
<dbReference type="EC" id="2.7.1.148" evidence="2 9"/>
<dbReference type="InterPro" id="IPR006204">
    <property type="entry name" value="GHMP_kinase_N_dom"/>
</dbReference>
<comment type="similarity">
    <text evidence="1 9">Belongs to the GHMP kinase family. IspE subfamily.</text>
</comment>
<evidence type="ECO:0000256" key="1">
    <source>
        <dbReference type="ARBA" id="ARBA00009684"/>
    </source>
</evidence>
<dbReference type="InterPro" id="IPR004424">
    <property type="entry name" value="IspE"/>
</dbReference>
<dbReference type="SUPFAM" id="SSF54211">
    <property type="entry name" value="Ribosomal protein S5 domain 2-like"/>
    <property type="match status" value="1"/>
</dbReference>
<dbReference type="GO" id="GO:0050515">
    <property type="term" value="F:4-(cytidine 5'-diphospho)-2-C-methyl-D-erythritol kinase activity"/>
    <property type="evidence" value="ECO:0007669"/>
    <property type="project" value="UniProtKB-UniRule"/>
</dbReference>
<evidence type="ECO:0000256" key="9">
    <source>
        <dbReference type="HAMAP-Rule" id="MF_00061"/>
    </source>
</evidence>
<evidence type="ECO:0000256" key="6">
    <source>
        <dbReference type="ARBA" id="ARBA00022777"/>
    </source>
</evidence>
<dbReference type="Pfam" id="PF08544">
    <property type="entry name" value="GHMP_kinases_C"/>
    <property type="match status" value="1"/>
</dbReference>
<keyword evidence="6 9" id="KW-0418">Kinase</keyword>
<dbReference type="PANTHER" id="PTHR43527:SF2">
    <property type="entry name" value="4-DIPHOSPHOCYTIDYL-2-C-METHYL-D-ERYTHRITOL KINASE, CHLOROPLASTIC"/>
    <property type="match status" value="1"/>
</dbReference>
<reference evidence="12 13" key="1">
    <citation type="submission" date="2019-02" db="EMBL/GenBank/DDBJ databases">
        <title>Genomic Encyclopedia of Type Strains, Phase IV (KMG-IV): sequencing the most valuable type-strain genomes for metagenomic binning, comparative biology and taxonomic classification.</title>
        <authorList>
            <person name="Goeker M."/>
        </authorList>
    </citation>
    <scope>NUCLEOTIDE SEQUENCE [LARGE SCALE GENOMIC DNA]</scope>
    <source>
        <strain evidence="12 13">DSM 28825</strain>
    </source>
</reference>
<sequence>MFFQLINKTLSLVLTYSNAKINIGLNIVEKRPDGFHNIETVFFPIGMRDAIEIADSKEDTDYTFSASGIPIDIDPSENIVVKAYNLIRAKYNFPAQDIHLHKSIPFGAGLGGGSANAAYMIKLLNQKFDLKMTDFEMEELVSQLGSDCAFFIKNKPAFAIEKGEKLTTIELDLKGYYFLLIKPDIHISTPEAYANITPKKTEISLRDLIQQPIENWKATIKNDFEASIFPKHPQLAEIKKELYEQGAVYAAMSGSGSSMFGIFKDEPQILLQWKKQFCWQEQF</sequence>
<feature type="domain" description="GHMP kinase C-terminal" evidence="11">
    <location>
        <begin position="213"/>
        <end position="275"/>
    </location>
</feature>
<gene>
    <name evidence="9" type="primary">ispE</name>
    <name evidence="12" type="ORF">EV201_2287</name>
</gene>
<evidence type="ECO:0000259" key="11">
    <source>
        <dbReference type="Pfam" id="PF08544"/>
    </source>
</evidence>
<keyword evidence="13" id="KW-1185">Reference proteome</keyword>
<evidence type="ECO:0000256" key="3">
    <source>
        <dbReference type="ARBA" id="ARBA00017473"/>
    </source>
</evidence>
<evidence type="ECO:0000256" key="8">
    <source>
        <dbReference type="ARBA" id="ARBA00032554"/>
    </source>
</evidence>
<comment type="caution">
    <text evidence="12">The sequence shown here is derived from an EMBL/GenBank/DDBJ whole genome shotgun (WGS) entry which is preliminary data.</text>
</comment>
<dbReference type="GO" id="GO:0016114">
    <property type="term" value="P:terpenoid biosynthetic process"/>
    <property type="evidence" value="ECO:0007669"/>
    <property type="project" value="UniProtKB-UniRule"/>
</dbReference>
<dbReference type="AlphaFoldDB" id="A0A4Q7V9H1"/>
<dbReference type="Gene3D" id="3.30.70.890">
    <property type="entry name" value="GHMP kinase, C-terminal domain"/>
    <property type="match status" value="1"/>
</dbReference>
<dbReference type="Gene3D" id="3.30.230.10">
    <property type="match status" value="1"/>
</dbReference>
<keyword evidence="5 9" id="KW-0547">Nucleotide-binding</keyword>
<comment type="catalytic activity">
    <reaction evidence="9">
        <text>4-CDP-2-C-methyl-D-erythritol + ATP = 4-CDP-2-C-methyl-D-erythritol 2-phosphate + ADP + H(+)</text>
        <dbReference type="Rhea" id="RHEA:18437"/>
        <dbReference type="ChEBI" id="CHEBI:15378"/>
        <dbReference type="ChEBI" id="CHEBI:30616"/>
        <dbReference type="ChEBI" id="CHEBI:57823"/>
        <dbReference type="ChEBI" id="CHEBI:57919"/>
        <dbReference type="ChEBI" id="CHEBI:456216"/>
        <dbReference type="EC" id="2.7.1.148"/>
    </reaction>
</comment>
<dbReference type="PIRSF" id="PIRSF010376">
    <property type="entry name" value="IspE"/>
    <property type="match status" value="1"/>
</dbReference>
<feature type="active site" evidence="9">
    <location>
        <position position="20"/>
    </location>
</feature>
<evidence type="ECO:0000259" key="10">
    <source>
        <dbReference type="Pfam" id="PF00288"/>
    </source>
</evidence>
<evidence type="ECO:0000313" key="12">
    <source>
        <dbReference type="EMBL" id="RZT93135.1"/>
    </source>
</evidence>
<comment type="function">
    <text evidence="9">Catalyzes the phosphorylation of the position 2 hydroxy group of 4-diphosphocytidyl-2C-methyl-D-erythritol.</text>
</comment>
<feature type="domain" description="GHMP kinase N-terminal" evidence="10">
    <location>
        <begin position="78"/>
        <end position="152"/>
    </location>
</feature>
<keyword evidence="9" id="KW-0414">Isoprene biosynthesis</keyword>
<dbReference type="PANTHER" id="PTHR43527">
    <property type="entry name" value="4-DIPHOSPHOCYTIDYL-2-C-METHYL-D-ERYTHRITOL KINASE, CHLOROPLASTIC"/>
    <property type="match status" value="1"/>
</dbReference>
<dbReference type="GO" id="GO:0005524">
    <property type="term" value="F:ATP binding"/>
    <property type="evidence" value="ECO:0007669"/>
    <property type="project" value="UniProtKB-UniRule"/>
</dbReference>
<dbReference type="InterPro" id="IPR014721">
    <property type="entry name" value="Ribsml_uS5_D2-typ_fold_subgr"/>
</dbReference>
<evidence type="ECO:0000256" key="2">
    <source>
        <dbReference type="ARBA" id="ARBA00012052"/>
    </source>
</evidence>
<evidence type="ECO:0000256" key="4">
    <source>
        <dbReference type="ARBA" id="ARBA00022679"/>
    </source>
</evidence>
<feature type="binding site" evidence="9">
    <location>
        <begin position="105"/>
        <end position="115"/>
    </location>
    <ligand>
        <name>ATP</name>
        <dbReference type="ChEBI" id="CHEBI:30616"/>
    </ligand>
</feature>
<accession>A0A4Q7V9H1</accession>
<dbReference type="EMBL" id="SHKN01000002">
    <property type="protein sequence ID" value="RZT93135.1"/>
    <property type="molecule type" value="Genomic_DNA"/>
</dbReference>
<dbReference type="InterPro" id="IPR036554">
    <property type="entry name" value="GHMP_kinase_C_sf"/>
</dbReference>
<comment type="pathway">
    <text evidence="9">Isoprenoid biosynthesis; isopentenyl diphosphate biosynthesis via DXP pathway; isopentenyl diphosphate from 1-deoxy-D-xylulose 5-phosphate: step 3/6.</text>
</comment>
<evidence type="ECO:0000313" key="13">
    <source>
        <dbReference type="Proteomes" id="UP000293562"/>
    </source>
</evidence>
<dbReference type="NCBIfam" id="TIGR00154">
    <property type="entry name" value="ispE"/>
    <property type="match status" value="1"/>
</dbReference>
<organism evidence="12 13">
    <name type="scientific">Ancylomarina subtilis</name>
    <dbReference type="NCBI Taxonomy" id="1639035"/>
    <lineage>
        <taxon>Bacteria</taxon>
        <taxon>Pseudomonadati</taxon>
        <taxon>Bacteroidota</taxon>
        <taxon>Bacteroidia</taxon>
        <taxon>Marinilabiliales</taxon>
        <taxon>Marinifilaceae</taxon>
        <taxon>Ancylomarina</taxon>
    </lineage>
</organism>
<dbReference type="HAMAP" id="MF_00061">
    <property type="entry name" value="IspE"/>
    <property type="match status" value="1"/>
</dbReference>
<proteinExistence type="inferred from homology"/>
<dbReference type="GO" id="GO:0019288">
    <property type="term" value="P:isopentenyl diphosphate biosynthetic process, methylerythritol 4-phosphate pathway"/>
    <property type="evidence" value="ECO:0007669"/>
    <property type="project" value="UniProtKB-UniRule"/>
</dbReference>
<feature type="active site" evidence="9">
    <location>
        <position position="147"/>
    </location>
</feature>
<dbReference type="InterPro" id="IPR013750">
    <property type="entry name" value="GHMP_kinase_C_dom"/>
</dbReference>
<keyword evidence="7 9" id="KW-0067">ATP-binding</keyword>
<keyword evidence="4 9" id="KW-0808">Transferase</keyword>